<dbReference type="InterPro" id="IPR000276">
    <property type="entry name" value="GPCR_Rhodpsn"/>
</dbReference>
<evidence type="ECO:0000256" key="5">
    <source>
        <dbReference type="ARBA" id="ARBA00023136"/>
    </source>
</evidence>
<keyword evidence="2 8" id="KW-0812">Transmembrane</keyword>
<dbReference type="InterPro" id="IPR047160">
    <property type="entry name" value="GP183-like"/>
</dbReference>
<evidence type="ECO:0000256" key="3">
    <source>
        <dbReference type="ARBA" id="ARBA00022989"/>
    </source>
</evidence>
<dbReference type="PROSITE" id="PS50262">
    <property type="entry name" value="G_PROTEIN_RECEP_F1_2"/>
    <property type="match status" value="1"/>
</dbReference>
<evidence type="ECO:0000256" key="1">
    <source>
        <dbReference type="ARBA" id="ARBA00004141"/>
    </source>
</evidence>
<dbReference type="PRINTS" id="PR00237">
    <property type="entry name" value="GPCRRHODOPSN"/>
</dbReference>
<organism evidence="10 11">
    <name type="scientific">Cyanoderma ruficeps</name>
    <name type="common">rufous-capped babbler</name>
    <dbReference type="NCBI Taxonomy" id="181631"/>
    <lineage>
        <taxon>Eukaryota</taxon>
        <taxon>Metazoa</taxon>
        <taxon>Chordata</taxon>
        <taxon>Craniata</taxon>
        <taxon>Vertebrata</taxon>
        <taxon>Euteleostomi</taxon>
        <taxon>Archelosauria</taxon>
        <taxon>Archosauria</taxon>
        <taxon>Dinosauria</taxon>
        <taxon>Saurischia</taxon>
        <taxon>Theropoda</taxon>
        <taxon>Coelurosauria</taxon>
        <taxon>Aves</taxon>
        <taxon>Neognathae</taxon>
        <taxon>Neoaves</taxon>
        <taxon>Telluraves</taxon>
        <taxon>Australaves</taxon>
        <taxon>Passeriformes</taxon>
        <taxon>Sylvioidea</taxon>
        <taxon>Timaliidae</taxon>
        <taxon>Cyanoderma</taxon>
    </lineage>
</organism>
<dbReference type="Proteomes" id="UP000694396">
    <property type="component" value="Unplaced"/>
</dbReference>
<name>A0A8C3NYU0_9PASS</name>
<protein>
    <recommendedName>
        <fullName evidence="9">G-protein coupled receptors family 1 profile domain-containing protein</fullName>
    </recommendedName>
</protein>
<feature type="transmembrane region" description="Helical" evidence="8">
    <location>
        <begin position="415"/>
        <end position="434"/>
    </location>
</feature>
<dbReference type="PANTHER" id="PTHR24237">
    <property type="entry name" value="G-PROTEIN COUPLED RECEPTOR"/>
    <property type="match status" value="1"/>
</dbReference>
<feature type="domain" description="G-protein coupled receptors family 1 profile" evidence="9">
    <location>
        <begin position="233"/>
        <end position="478"/>
    </location>
</feature>
<comment type="subcellular location">
    <subcellularLocation>
        <location evidence="1">Membrane</location>
        <topology evidence="1">Multi-pass membrane protein</topology>
    </subcellularLocation>
</comment>
<sequence>MAGISWPEGVSNGTNSLISNRTNSLISNLTNSSSGGVLGADFQHSNGTNFPVSNVLNASSEGILRGDLQHSIGTNFLISNLTNASSEGILGADSLISNRTNFPISNLTNSSSGGVLGADFQHSNGTHFPISNGTNFLISNLTNSSSGGVLGADLQHSNGTNFLISNGTNFLISNLTSASSGGVLGADSPISNGTNFPISNMPNSSSEGVLGADLQHSLFAVAYIVVLVLGLAGNGLSLSLLSRRVKPLSHSYILLLHLALLDTLFLALLPLHIHSQLLGDTWSFGDTACRVTRALFWLHTSLSVAFLGCLALDVWLAVLHPFTSIRLKATHYLLVATALWLVALGGVVPPVLQGTGVRSCFGRFPEGWAQPTAPGAVLGLVFGVFVPFLVVVPGLPLAAGSVWHSRHRNARRKGLGTLSIILGICTLCFLPHQLSQLLQFLLEIQGSQQEPFPSLIPQIQRVSEALASCSCCLNPVLYRFHSSSRAWHCPCRLRSRSERVFTICDHNFGDPSWDYNPGQSRGKENPRGRTRLIHSRYTHRADLG</sequence>
<evidence type="ECO:0000256" key="2">
    <source>
        <dbReference type="ARBA" id="ARBA00022692"/>
    </source>
</evidence>
<dbReference type="AlphaFoldDB" id="A0A8C3NYU0"/>
<evidence type="ECO:0000259" key="9">
    <source>
        <dbReference type="PROSITE" id="PS50262"/>
    </source>
</evidence>
<dbReference type="GO" id="GO:0016020">
    <property type="term" value="C:membrane"/>
    <property type="evidence" value="ECO:0007669"/>
    <property type="project" value="UniProtKB-SubCell"/>
</dbReference>
<dbReference type="Ensembl" id="ENSCRFT00000003430.1">
    <property type="protein sequence ID" value="ENSCRFP00000003298.1"/>
    <property type="gene ID" value="ENSCRFG00000002702.1"/>
</dbReference>
<dbReference type="GO" id="GO:0008142">
    <property type="term" value="F:oxysterol binding"/>
    <property type="evidence" value="ECO:0007669"/>
    <property type="project" value="InterPro"/>
</dbReference>
<accession>A0A8C3NYU0</accession>
<feature type="transmembrane region" description="Helical" evidence="8">
    <location>
        <begin position="372"/>
        <end position="403"/>
    </location>
</feature>
<reference evidence="10" key="2">
    <citation type="submission" date="2025-09" db="UniProtKB">
        <authorList>
            <consortium name="Ensembl"/>
        </authorList>
    </citation>
    <scope>IDENTIFICATION</scope>
</reference>
<keyword evidence="11" id="KW-1185">Reference proteome</keyword>
<dbReference type="SUPFAM" id="SSF81321">
    <property type="entry name" value="Family A G protein-coupled receptor-like"/>
    <property type="match status" value="1"/>
</dbReference>
<feature type="transmembrane region" description="Helical" evidence="8">
    <location>
        <begin position="218"/>
        <end position="241"/>
    </location>
</feature>
<feature type="transmembrane region" description="Helical" evidence="8">
    <location>
        <begin position="294"/>
        <end position="319"/>
    </location>
</feature>
<dbReference type="GO" id="GO:0004930">
    <property type="term" value="F:G protein-coupled receptor activity"/>
    <property type="evidence" value="ECO:0007669"/>
    <property type="project" value="UniProtKB-KW"/>
</dbReference>
<evidence type="ECO:0000256" key="6">
    <source>
        <dbReference type="ARBA" id="ARBA00023170"/>
    </source>
</evidence>
<evidence type="ECO:0000256" key="8">
    <source>
        <dbReference type="SAM" id="Phobius"/>
    </source>
</evidence>
<evidence type="ECO:0000313" key="11">
    <source>
        <dbReference type="Proteomes" id="UP000694396"/>
    </source>
</evidence>
<keyword evidence="5 8" id="KW-0472">Membrane</keyword>
<proteinExistence type="predicted"/>
<feature type="transmembrane region" description="Helical" evidence="8">
    <location>
        <begin position="331"/>
        <end position="352"/>
    </location>
</feature>
<dbReference type="Gene3D" id="1.20.1070.10">
    <property type="entry name" value="Rhodopsin 7-helix transmembrane proteins"/>
    <property type="match status" value="1"/>
</dbReference>
<keyword evidence="7" id="KW-0807">Transducer</keyword>
<keyword evidence="6" id="KW-0675">Receptor</keyword>
<feature type="transmembrane region" description="Helical" evidence="8">
    <location>
        <begin position="253"/>
        <end position="274"/>
    </location>
</feature>
<evidence type="ECO:0000256" key="4">
    <source>
        <dbReference type="ARBA" id="ARBA00023040"/>
    </source>
</evidence>
<keyword evidence="4" id="KW-0297">G-protein coupled receptor</keyword>
<dbReference type="InterPro" id="IPR017452">
    <property type="entry name" value="GPCR_Rhodpsn_7TM"/>
</dbReference>
<dbReference type="Pfam" id="PF00001">
    <property type="entry name" value="7tm_1"/>
    <property type="match status" value="1"/>
</dbReference>
<keyword evidence="3 8" id="KW-1133">Transmembrane helix</keyword>
<evidence type="ECO:0000256" key="7">
    <source>
        <dbReference type="ARBA" id="ARBA00023224"/>
    </source>
</evidence>
<dbReference type="PANTHER" id="PTHR24237:SF37">
    <property type="entry name" value="COAGULATION FACTOR II (THROMBIN) RECEPTOR-LIKE 2-RELATED"/>
    <property type="match status" value="1"/>
</dbReference>
<reference evidence="10" key="1">
    <citation type="submission" date="2025-08" db="UniProtKB">
        <authorList>
            <consortium name="Ensembl"/>
        </authorList>
    </citation>
    <scope>IDENTIFICATION</scope>
</reference>
<evidence type="ECO:0000313" key="10">
    <source>
        <dbReference type="Ensembl" id="ENSCRFP00000003298.1"/>
    </source>
</evidence>